<protein>
    <submittedName>
        <fullName evidence="1">Uncharacterized protein</fullName>
    </submittedName>
</protein>
<dbReference type="RefSeq" id="WP_114647116.1">
    <property type="nucleotide sequence ID" value="NZ_QQNH01000045.1"/>
</dbReference>
<dbReference type="EMBL" id="QQNH01000045">
    <property type="protein sequence ID" value="RDE07644.1"/>
    <property type="molecule type" value="Genomic_DNA"/>
</dbReference>
<comment type="caution">
    <text evidence="1">The sequence shown here is derived from an EMBL/GenBank/DDBJ whole genome shotgun (WGS) entry which is preliminary data.</text>
</comment>
<dbReference type="AlphaFoldDB" id="A0A369VZ16"/>
<organism evidence="1 2">
    <name type="scientific">Pelagibacterium lacus</name>
    <dbReference type="NCBI Taxonomy" id="2282655"/>
    <lineage>
        <taxon>Bacteria</taxon>
        <taxon>Pseudomonadati</taxon>
        <taxon>Pseudomonadota</taxon>
        <taxon>Alphaproteobacteria</taxon>
        <taxon>Hyphomicrobiales</taxon>
        <taxon>Devosiaceae</taxon>
        <taxon>Pelagibacterium</taxon>
    </lineage>
</organism>
<evidence type="ECO:0000313" key="2">
    <source>
        <dbReference type="Proteomes" id="UP000253759"/>
    </source>
</evidence>
<evidence type="ECO:0000313" key="1">
    <source>
        <dbReference type="EMBL" id="RDE07644.1"/>
    </source>
</evidence>
<proteinExistence type="predicted"/>
<reference evidence="2" key="1">
    <citation type="submission" date="2018-07" db="EMBL/GenBank/DDBJ databases">
        <authorList>
            <person name="Liu B.-T."/>
            <person name="Du Z."/>
        </authorList>
    </citation>
    <scope>NUCLEOTIDE SEQUENCE [LARGE SCALE GENOMIC DNA]</scope>
    <source>
        <strain evidence="2">XYN52</strain>
    </source>
</reference>
<name>A0A369VZ16_9HYPH</name>
<gene>
    <name evidence="1" type="ORF">DVH29_15630</name>
</gene>
<accession>A0A369VZ16</accession>
<dbReference type="Proteomes" id="UP000253759">
    <property type="component" value="Unassembled WGS sequence"/>
</dbReference>
<keyword evidence="2" id="KW-1185">Reference proteome</keyword>
<sequence>MKTLPMENLAQVAGGTCRIKPLPIPPQRPVRPVIPPQRPVPILPIGPMPLPICPALPLI</sequence>